<feature type="domain" description="CheW-like" evidence="1">
    <location>
        <begin position="22"/>
        <end position="149"/>
    </location>
</feature>
<sequence length="163" mass="18211">MADTIEKTSRAWILDFGRGLQAAVGLHEMSQVALSPPIFEVPYTPHYCDEVLVWQNRLLPVLDVPSLLEGQKIFRAQQEIVGIAVYQKNLANIGYAGVHLASLPIGIFVTDEQACALPQHLQHWQPLAIACFNIDHTIIPIIDLARLFSPTVRHLTFPKITPQ</sequence>
<organism evidence="2 3">
    <name type="scientific">Beggiatoa leptomitoformis</name>
    <dbReference type="NCBI Taxonomy" id="288004"/>
    <lineage>
        <taxon>Bacteria</taxon>
        <taxon>Pseudomonadati</taxon>
        <taxon>Pseudomonadota</taxon>
        <taxon>Gammaproteobacteria</taxon>
        <taxon>Thiotrichales</taxon>
        <taxon>Thiotrichaceae</taxon>
        <taxon>Beggiatoa</taxon>
    </lineage>
</organism>
<dbReference type="InterPro" id="IPR002545">
    <property type="entry name" value="CheW-lke_dom"/>
</dbReference>
<keyword evidence="3" id="KW-1185">Reference proteome</keyword>
<dbReference type="SUPFAM" id="SSF50341">
    <property type="entry name" value="CheW-like"/>
    <property type="match status" value="1"/>
</dbReference>
<dbReference type="Proteomes" id="UP000234271">
    <property type="component" value="Chromosome"/>
</dbReference>
<reference evidence="3" key="1">
    <citation type="submission" date="2016-12" db="EMBL/GenBank/DDBJ databases">
        <title>Complete Genome Sequence of Beggiatoa leptomitiformis D-401.</title>
        <authorList>
            <person name="Fomenkov A."/>
            <person name="Vincze T."/>
            <person name="Grabovich M."/>
            <person name="Anton B.P."/>
            <person name="Dubinina G."/>
            <person name="Orlova M."/>
            <person name="Belousova E."/>
            <person name="Roberts R.J."/>
        </authorList>
    </citation>
    <scope>NUCLEOTIDE SEQUENCE [LARGE SCALE GENOMIC DNA]</scope>
    <source>
        <strain evidence="3">D-401</strain>
    </source>
</reference>
<dbReference type="GO" id="GO:0007165">
    <property type="term" value="P:signal transduction"/>
    <property type="evidence" value="ECO:0007669"/>
    <property type="project" value="InterPro"/>
</dbReference>
<dbReference type="STRING" id="288004.AL038_10115"/>
<evidence type="ECO:0000313" key="3">
    <source>
        <dbReference type="Proteomes" id="UP000234271"/>
    </source>
</evidence>
<dbReference type="EMBL" id="CP018889">
    <property type="protein sequence ID" value="AUI69720.1"/>
    <property type="molecule type" value="Genomic_DNA"/>
</dbReference>
<dbReference type="GO" id="GO:0006935">
    <property type="term" value="P:chemotaxis"/>
    <property type="evidence" value="ECO:0007669"/>
    <property type="project" value="InterPro"/>
</dbReference>
<evidence type="ECO:0000313" key="2">
    <source>
        <dbReference type="EMBL" id="AUI69720.1"/>
    </source>
</evidence>
<accession>A0A2N9YGT6</accession>
<dbReference type="OrthoDB" id="5770970at2"/>
<dbReference type="InterPro" id="IPR036061">
    <property type="entry name" value="CheW-like_dom_sf"/>
</dbReference>
<protein>
    <recommendedName>
        <fullName evidence="1">CheW-like domain-containing protein</fullName>
    </recommendedName>
</protein>
<gene>
    <name evidence="2" type="ORF">BLE401_14165</name>
</gene>
<dbReference type="AlphaFoldDB" id="A0A2N9YGT6"/>
<dbReference type="KEGG" id="blep:AL038_10115"/>
<name>A0A2N9YGT6_9GAMM</name>
<dbReference type="RefSeq" id="WP_062152466.1">
    <property type="nucleotide sequence ID" value="NZ_CP012373.2"/>
</dbReference>
<proteinExistence type="predicted"/>
<evidence type="ECO:0000259" key="1">
    <source>
        <dbReference type="Pfam" id="PF01584"/>
    </source>
</evidence>
<dbReference type="Pfam" id="PF01584">
    <property type="entry name" value="CheW"/>
    <property type="match status" value="1"/>
</dbReference>